<dbReference type="Pfam" id="PF24883">
    <property type="entry name" value="NPHP3_N"/>
    <property type="match status" value="1"/>
</dbReference>
<dbReference type="InterPro" id="IPR027417">
    <property type="entry name" value="P-loop_NTPase"/>
</dbReference>
<proteinExistence type="predicted"/>
<evidence type="ECO:0000256" key="1">
    <source>
        <dbReference type="ARBA" id="ARBA00022737"/>
    </source>
</evidence>
<name>A0A8H5CDR8_9AGAR</name>
<dbReference type="InterPro" id="IPR056884">
    <property type="entry name" value="NPHP3-like_N"/>
</dbReference>
<dbReference type="AlphaFoldDB" id="A0A8H5CDR8"/>
<dbReference type="SUPFAM" id="SSF52540">
    <property type="entry name" value="P-loop containing nucleoside triphosphate hydrolases"/>
    <property type="match status" value="1"/>
</dbReference>
<keyword evidence="4" id="KW-1185">Reference proteome</keyword>
<dbReference type="EMBL" id="JAACJK010000006">
    <property type="protein sequence ID" value="KAF5339845.1"/>
    <property type="molecule type" value="Genomic_DNA"/>
</dbReference>
<accession>A0A8H5CDR8</accession>
<reference evidence="3 4" key="1">
    <citation type="journal article" date="2020" name="ISME J.">
        <title>Uncovering the hidden diversity of litter-decomposition mechanisms in mushroom-forming fungi.</title>
        <authorList>
            <person name="Floudas D."/>
            <person name="Bentzer J."/>
            <person name="Ahren D."/>
            <person name="Johansson T."/>
            <person name="Persson P."/>
            <person name="Tunlid A."/>
        </authorList>
    </citation>
    <scope>NUCLEOTIDE SEQUENCE [LARGE SCALE GENOMIC DNA]</scope>
    <source>
        <strain evidence="3 4">CBS 175.51</strain>
    </source>
</reference>
<comment type="caution">
    <text evidence="3">The sequence shown here is derived from an EMBL/GenBank/DDBJ whole genome shotgun (WGS) entry which is preliminary data.</text>
</comment>
<evidence type="ECO:0000313" key="3">
    <source>
        <dbReference type="EMBL" id="KAF5339845.1"/>
    </source>
</evidence>
<dbReference type="PANTHER" id="PTHR10039">
    <property type="entry name" value="AMELOGENIN"/>
    <property type="match status" value="1"/>
</dbReference>
<evidence type="ECO:0000259" key="2">
    <source>
        <dbReference type="Pfam" id="PF24883"/>
    </source>
</evidence>
<organism evidence="3 4">
    <name type="scientific">Ephemerocybe angulata</name>
    <dbReference type="NCBI Taxonomy" id="980116"/>
    <lineage>
        <taxon>Eukaryota</taxon>
        <taxon>Fungi</taxon>
        <taxon>Dikarya</taxon>
        <taxon>Basidiomycota</taxon>
        <taxon>Agaricomycotina</taxon>
        <taxon>Agaricomycetes</taxon>
        <taxon>Agaricomycetidae</taxon>
        <taxon>Agaricales</taxon>
        <taxon>Agaricineae</taxon>
        <taxon>Psathyrellaceae</taxon>
        <taxon>Ephemerocybe</taxon>
    </lineage>
</organism>
<dbReference type="Proteomes" id="UP000541558">
    <property type="component" value="Unassembled WGS sequence"/>
</dbReference>
<dbReference type="Gene3D" id="3.40.50.300">
    <property type="entry name" value="P-loop containing nucleotide triphosphate hydrolases"/>
    <property type="match status" value="1"/>
</dbReference>
<gene>
    <name evidence="3" type="ORF">D9611_009162</name>
</gene>
<dbReference type="PANTHER" id="PTHR10039:SF17">
    <property type="entry name" value="FUNGAL STAND N-TERMINAL GOODBYE DOMAIN-CONTAINING PROTEIN-RELATED"/>
    <property type="match status" value="1"/>
</dbReference>
<protein>
    <recommendedName>
        <fullName evidence="2">Nephrocystin 3-like N-terminal domain-containing protein</fullName>
    </recommendedName>
</protein>
<evidence type="ECO:0000313" key="4">
    <source>
        <dbReference type="Proteomes" id="UP000541558"/>
    </source>
</evidence>
<dbReference type="OrthoDB" id="4760524at2759"/>
<sequence length="614" mass="68959">MAFQNASQFSIGNATFSADTHNVTVVQQPVFVDPMKILHDNRAVEATHTSTTAAYAPKCKPGSREQVIQDITSWAREPKQVASHILWFQGPAGGGKTCIMREVALRLQETGTLAASYFFSTRVTGLDTERPFMATIVHQLLGTENLTEAGVVERIMKNPTIFTESLDTQMEALVMCPLKWTGDTTVGQDRRPCRVIVIDGLDECRDKQGRAHILRLMRKLATSKTIALSFTIIIASRPELDIRTIFSNTDFKQITRNVCLQDYDGAADIRNSLCDEFNRIRETHPGKESIPEGWPAEEILELLVSKSSGCYIYPATVIKHVDNPRRNPVSLLQEVLAMSKSLAPRNPLEELDALYAHILNPPDTDILLMKRLLHCIIAINEALLINSSKGVNMDKSLAAHLVPAFLDSLLQIPPGSTNITFCDLHSLIAVPQFVPKYGVLPETRIRFHHKTLEDYLCSPRRSGHLYQPLHASHLDLATSCAQHVQRWSPEESPCSTEVGYYSCRSWWTHLDLFFQGAASPKEALRQIPTSLLNFDSTRCWKYELAYTPREKVPLSIWTHLPSPEQIHEFIVSIIQTVTKAERMPNLLRIANSHSAPSQQLVSRYAQPISSHTLR</sequence>
<feature type="domain" description="Nephrocystin 3-like N-terminal" evidence="2">
    <location>
        <begin position="70"/>
        <end position="237"/>
    </location>
</feature>
<keyword evidence="1" id="KW-0677">Repeat</keyword>